<proteinExistence type="predicted"/>
<keyword evidence="5 6" id="KW-0472">Membrane</keyword>
<feature type="transmembrane region" description="Helical" evidence="6">
    <location>
        <begin position="73"/>
        <end position="97"/>
    </location>
</feature>
<dbReference type="Pfam" id="PF02653">
    <property type="entry name" value="BPD_transp_2"/>
    <property type="match status" value="1"/>
</dbReference>
<comment type="subcellular location">
    <subcellularLocation>
        <location evidence="1">Cell membrane</location>
        <topology evidence="1">Multi-pass membrane protein</topology>
    </subcellularLocation>
</comment>
<feature type="transmembrane region" description="Helical" evidence="6">
    <location>
        <begin position="49"/>
        <end position="67"/>
    </location>
</feature>
<keyword evidence="4 6" id="KW-1133">Transmembrane helix</keyword>
<protein>
    <submittedName>
        <fullName evidence="7">Branched-chain amino acid ABC transporter permease</fullName>
    </submittedName>
</protein>
<sequence>MATLPAIPADEGAGRRWLPLVALIIVVLALAGAAEFAPVVMQRRITQGLINLVAVVGLYVFVGNSGVLSFGNVAFMAIGAYVSALLTMPAAAKGVFLPDLPAFLAAAEWPVLAGALAGGASAALVALVAGFPLMRLSGISASIATFAILVVTYVVLGNWTSVTGGQNSLMGLPIYVGLWTAAGWAVAAIVVAFLHQESRSGLLLRASREDEVAAVASGVHMVLHRLMAFVVSAFLSGIAGVLLAHFLGTVRVETFYLDLTFLIIAMLVIGGMRSLTGAVAGAIVITALTELMRQAEVGVTIGTTTFAAPGGLGDVLLALLMLLIILFRPDGIAGGREISWPFRSTVAAPEIQSRKPQ</sequence>
<keyword evidence="3 6" id="KW-0812">Transmembrane</keyword>
<reference evidence="7 8" key="1">
    <citation type="submission" date="2023-08" db="EMBL/GenBank/DDBJ databases">
        <title>Implementing the SeqCode for naming new Mesorhizobium species isolated from Vachellia karroo root nodules.</title>
        <authorList>
            <person name="Van Lill M."/>
        </authorList>
    </citation>
    <scope>NUCLEOTIDE SEQUENCE [LARGE SCALE GENOMIC DNA]</scope>
    <source>
        <strain evidence="7 8">VK25D</strain>
    </source>
</reference>
<keyword evidence="2" id="KW-1003">Cell membrane</keyword>
<evidence type="ECO:0000256" key="5">
    <source>
        <dbReference type="ARBA" id="ARBA00023136"/>
    </source>
</evidence>
<dbReference type="PANTHER" id="PTHR30482">
    <property type="entry name" value="HIGH-AFFINITY BRANCHED-CHAIN AMINO ACID TRANSPORT SYSTEM PERMEASE"/>
    <property type="match status" value="1"/>
</dbReference>
<feature type="transmembrane region" description="Helical" evidence="6">
    <location>
        <begin position="226"/>
        <end position="247"/>
    </location>
</feature>
<feature type="transmembrane region" description="Helical" evidence="6">
    <location>
        <begin position="139"/>
        <end position="160"/>
    </location>
</feature>
<evidence type="ECO:0000256" key="3">
    <source>
        <dbReference type="ARBA" id="ARBA00022692"/>
    </source>
</evidence>
<dbReference type="RefSeq" id="WP_320248280.1">
    <property type="nucleotide sequence ID" value="NZ_JAVIIQ010000005.1"/>
</dbReference>
<evidence type="ECO:0000256" key="1">
    <source>
        <dbReference type="ARBA" id="ARBA00004651"/>
    </source>
</evidence>
<gene>
    <name evidence="7" type="ORF">RFM42_14825</name>
</gene>
<evidence type="ECO:0000256" key="4">
    <source>
        <dbReference type="ARBA" id="ARBA00022989"/>
    </source>
</evidence>
<comment type="caution">
    <text evidence="7">The sequence shown here is derived from an EMBL/GenBank/DDBJ whole genome shotgun (WGS) entry which is preliminary data.</text>
</comment>
<dbReference type="Proteomes" id="UP001285154">
    <property type="component" value="Unassembled WGS sequence"/>
</dbReference>
<dbReference type="InterPro" id="IPR001851">
    <property type="entry name" value="ABC_transp_permease"/>
</dbReference>
<accession>A0ABU5A4Y8</accession>
<feature type="transmembrane region" description="Helical" evidence="6">
    <location>
        <begin position="172"/>
        <end position="194"/>
    </location>
</feature>
<feature type="transmembrane region" description="Helical" evidence="6">
    <location>
        <begin position="109"/>
        <end position="133"/>
    </location>
</feature>
<feature type="transmembrane region" description="Helical" evidence="6">
    <location>
        <begin position="306"/>
        <end position="327"/>
    </location>
</feature>
<keyword evidence="8" id="KW-1185">Reference proteome</keyword>
<feature type="transmembrane region" description="Helical" evidence="6">
    <location>
        <begin position="259"/>
        <end position="286"/>
    </location>
</feature>
<evidence type="ECO:0000313" key="8">
    <source>
        <dbReference type="Proteomes" id="UP001285154"/>
    </source>
</evidence>
<evidence type="ECO:0000256" key="2">
    <source>
        <dbReference type="ARBA" id="ARBA00022475"/>
    </source>
</evidence>
<evidence type="ECO:0000256" key="6">
    <source>
        <dbReference type="SAM" id="Phobius"/>
    </source>
</evidence>
<evidence type="ECO:0000313" key="7">
    <source>
        <dbReference type="EMBL" id="MDX8532267.1"/>
    </source>
</evidence>
<dbReference type="PANTHER" id="PTHR30482:SF20">
    <property type="entry name" value="HIGH-AFFINITY BRANCHED-CHAIN AMINO ACID TRANSPORT SYSTEM PERMEASE PROTEIN LIVM"/>
    <property type="match status" value="1"/>
</dbReference>
<dbReference type="EMBL" id="JAVIIQ010000005">
    <property type="protein sequence ID" value="MDX8532267.1"/>
    <property type="molecule type" value="Genomic_DNA"/>
</dbReference>
<dbReference type="InterPro" id="IPR043428">
    <property type="entry name" value="LivM-like"/>
</dbReference>
<organism evidence="7 8">
    <name type="scientific">Mesorhizobium vachelliae</name>
    <dbReference type="NCBI Taxonomy" id="3072309"/>
    <lineage>
        <taxon>Bacteria</taxon>
        <taxon>Pseudomonadati</taxon>
        <taxon>Pseudomonadota</taxon>
        <taxon>Alphaproteobacteria</taxon>
        <taxon>Hyphomicrobiales</taxon>
        <taxon>Phyllobacteriaceae</taxon>
        <taxon>Mesorhizobium</taxon>
    </lineage>
</organism>
<feature type="transmembrane region" description="Helical" evidence="6">
    <location>
        <begin position="17"/>
        <end position="37"/>
    </location>
</feature>
<dbReference type="CDD" id="cd06581">
    <property type="entry name" value="TM_PBP1_LivM_like"/>
    <property type="match status" value="1"/>
</dbReference>
<name>A0ABU5A4Y8_9HYPH</name>